<dbReference type="Pfam" id="PF13202">
    <property type="entry name" value="EF-hand_5"/>
    <property type="match status" value="2"/>
</dbReference>
<dbReference type="InterPro" id="IPR050145">
    <property type="entry name" value="Centrin_CML-like"/>
</dbReference>
<keyword evidence="1" id="KW-0677">Repeat</keyword>
<dbReference type="InterPro" id="IPR018247">
    <property type="entry name" value="EF_Hand_1_Ca_BS"/>
</dbReference>
<evidence type="ECO:0000259" key="3">
    <source>
        <dbReference type="PROSITE" id="PS50222"/>
    </source>
</evidence>
<gene>
    <name evidence="4" type="ORF">EVOR1521_LOCUS3911</name>
</gene>
<feature type="domain" description="EF-hand" evidence="3">
    <location>
        <begin position="99"/>
        <end position="129"/>
    </location>
</feature>
<feature type="domain" description="EF-hand" evidence="3">
    <location>
        <begin position="21"/>
        <end position="56"/>
    </location>
</feature>
<dbReference type="PROSITE" id="PS50222">
    <property type="entry name" value="EF_HAND_2"/>
    <property type="match status" value="3"/>
</dbReference>
<name>A0AA36HS83_9DINO</name>
<dbReference type="InterPro" id="IPR011992">
    <property type="entry name" value="EF-hand-dom_pair"/>
</dbReference>
<dbReference type="SUPFAM" id="SSF47473">
    <property type="entry name" value="EF-hand"/>
    <property type="match status" value="1"/>
</dbReference>
<dbReference type="PROSITE" id="PS00018">
    <property type="entry name" value="EF_HAND_1"/>
    <property type="match status" value="1"/>
</dbReference>
<dbReference type="GO" id="GO:0005509">
    <property type="term" value="F:calcium ion binding"/>
    <property type="evidence" value="ECO:0007669"/>
    <property type="project" value="InterPro"/>
</dbReference>
<dbReference type="Gene3D" id="1.10.238.10">
    <property type="entry name" value="EF-hand"/>
    <property type="match status" value="1"/>
</dbReference>
<accession>A0AA36HS83</accession>
<feature type="domain" description="EF-hand" evidence="3">
    <location>
        <begin position="130"/>
        <end position="165"/>
    </location>
</feature>
<organism evidence="4 5">
    <name type="scientific">Effrenium voratum</name>
    <dbReference type="NCBI Taxonomy" id="2562239"/>
    <lineage>
        <taxon>Eukaryota</taxon>
        <taxon>Sar</taxon>
        <taxon>Alveolata</taxon>
        <taxon>Dinophyceae</taxon>
        <taxon>Suessiales</taxon>
        <taxon>Symbiodiniaceae</taxon>
        <taxon>Effrenium</taxon>
    </lineage>
</organism>
<dbReference type="Proteomes" id="UP001178507">
    <property type="component" value="Unassembled WGS sequence"/>
</dbReference>
<dbReference type="InterPro" id="IPR002048">
    <property type="entry name" value="EF_hand_dom"/>
</dbReference>
<comment type="caution">
    <text evidence="4">The sequence shown here is derived from an EMBL/GenBank/DDBJ whole genome shotgun (WGS) entry which is preliminary data.</text>
</comment>
<reference evidence="4" key="1">
    <citation type="submission" date="2023-08" db="EMBL/GenBank/DDBJ databases">
        <authorList>
            <person name="Chen Y."/>
            <person name="Shah S."/>
            <person name="Dougan E. K."/>
            <person name="Thang M."/>
            <person name="Chan C."/>
        </authorList>
    </citation>
    <scope>NUCLEOTIDE SEQUENCE</scope>
</reference>
<protein>
    <recommendedName>
        <fullName evidence="3">EF-hand domain-containing protein</fullName>
    </recommendedName>
</protein>
<evidence type="ECO:0000313" key="4">
    <source>
        <dbReference type="EMBL" id="CAJ1374337.1"/>
    </source>
</evidence>
<sequence>MRISFMSLEGSLRTSVTSPAPSLEEVEQLFKLIDADGDGSLDYMELDIVMKTVQERKSKQNRASNFFVKDEAEMTELEKIALHYFVPLWNYMEAHRWTVKDFFAKFDRASHGYLSFRELREAGKELGFTCKYEKFDRALMLLDANLDGALSNEELQRVMNFVKVRKRKMGQRPKLMHPEG</sequence>
<dbReference type="Gene3D" id="1.10.238.180">
    <property type="match status" value="1"/>
</dbReference>
<evidence type="ECO:0000313" key="5">
    <source>
        <dbReference type="Proteomes" id="UP001178507"/>
    </source>
</evidence>
<dbReference type="AlphaFoldDB" id="A0AA36HS83"/>
<dbReference type="PANTHER" id="PTHR23050">
    <property type="entry name" value="CALCIUM BINDING PROTEIN"/>
    <property type="match status" value="1"/>
</dbReference>
<evidence type="ECO:0000256" key="2">
    <source>
        <dbReference type="ARBA" id="ARBA00022837"/>
    </source>
</evidence>
<keyword evidence="2" id="KW-0106">Calcium</keyword>
<evidence type="ECO:0000256" key="1">
    <source>
        <dbReference type="ARBA" id="ARBA00022737"/>
    </source>
</evidence>
<keyword evidence="5" id="KW-1185">Reference proteome</keyword>
<dbReference type="SMART" id="SM00054">
    <property type="entry name" value="EFh"/>
    <property type="match status" value="3"/>
</dbReference>
<proteinExistence type="predicted"/>
<dbReference type="EMBL" id="CAUJNA010000245">
    <property type="protein sequence ID" value="CAJ1374337.1"/>
    <property type="molecule type" value="Genomic_DNA"/>
</dbReference>